<dbReference type="RefSeq" id="WP_348757288.1">
    <property type="nucleotide sequence ID" value="NZ_OZ026884.1"/>
</dbReference>
<name>A0ABM9NJB3_9GAMM</name>
<organism evidence="1 2">
    <name type="scientific">Candidatus Methylocalor cossyra</name>
    <dbReference type="NCBI Taxonomy" id="3108543"/>
    <lineage>
        <taxon>Bacteria</taxon>
        <taxon>Pseudomonadati</taxon>
        <taxon>Pseudomonadota</taxon>
        <taxon>Gammaproteobacteria</taxon>
        <taxon>Methylococcales</taxon>
        <taxon>Methylococcaceae</taxon>
        <taxon>Candidatus Methylocalor</taxon>
    </lineage>
</organism>
<keyword evidence="2" id="KW-1185">Reference proteome</keyword>
<proteinExistence type="predicted"/>
<evidence type="ECO:0000313" key="2">
    <source>
        <dbReference type="Proteomes" id="UP001497493"/>
    </source>
</evidence>
<protein>
    <recommendedName>
        <fullName evidence="3">DUF2845 domain-containing protein</fullName>
    </recommendedName>
</protein>
<dbReference type="Proteomes" id="UP001497493">
    <property type="component" value="Chromosome"/>
</dbReference>
<sequence length="141" mass="16248">MLRFAACLVLWGIAFDAWAWRCNGWIIEPGKTLYEVGQKCGEPEAADQRIEWRTLQNFEQRCDTRMEPVEVPATPPATGGPRIEYRPRTVCFTIPVSVTVPVQVEEWYYSDQGVGNVPKLLRFENGRLVFIETLWGQRNMP</sequence>
<evidence type="ECO:0008006" key="3">
    <source>
        <dbReference type="Google" id="ProtNLM"/>
    </source>
</evidence>
<dbReference type="EMBL" id="OZ026884">
    <property type="protein sequence ID" value="CAL1240710.1"/>
    <property type="molecule type" value="Genomic_DNA"/>
</dbReference>
<dbReference type="InterPro" id="IPR021268">
    <property type="entry name" value="DUF2845"/>
</dbReference>
<evidence type="ECO:0000313" key="1">
    <source>
        <dbReference type="EMBL" id="CAL1240710.1"/>
    </source>
</evidence>
<accession>A0ABM9NJB3</accession>
<dbReference type="Pfam" id="PF11006">
    <property type="entry name" value="DUF2845"/>
    <property type="match status" value="1"/>
</dbReference>
<gene>
    <name evidence="1" type="ORF">MECH1_V1_1934</name>
</gene>
<reference evidence="1 2" key="1">
    <citation type="submission" date="2024-04" db="EMBL/GenBank/DDBJ databases">
        <authorList>
            <person name="Cremers G."/>
        </authorList>
    </citation>
    <scope>NUCLEOTIDE SEQUENCE [LARGE SCALE GENOMIC DNA]</scope>
    <source>
        <strain evidence="1">MeCH1-AG</strain>
    </source>
</reference>